<sequence length="238" mass="27327">MPRKKRSFLRAIAKHLPRRRSLHPSWKDVDVAIYAKNTIEDDAHPLNSLIRRIGECRLDGNCNFIYDDPAEEEYIVKPDELPEAQEDPNYFPGLAQAEDDPANNSWDNFHWNGQDKPSMVDVNANGPKTFWCNDQWNHNEFDAGTPWRGFGCELEFCSALSAKNCDGIPIIGSVNSSRAWNDRAWNDPECAAMELAVDDIVGTLLGQEVEDNNEDENVDEKKKDDKFKYDFDEDNGWW</sequence>
<organism evidence="2 3">
    <name type="scientific">Panagrolaimus superbus</name>
    <dbReference type="NCBI Taxonomy" id="310955"/>
    <lineage>
        <taxon>Eukaryota</taxon>
        <taxon>Metazoa</taxon>
        <taxon>Ecdysozoa</taxon>
        <taxon>Nematoda</taxon>
        <taxon>Chromadorea</taxon>
        <taxon>Rhabditida</taxon>
        <taxon>Tylenchina</taxon>
        <taxon>Panagrolaimomorpha</taxon>
        <taxon>Panagrolaimoidea</taxon>
        <taxon>Panagrolaimidae</taxon>
        <taxon>Panagrolaimus</taxon>
    </lineage>
</organism>
<evidence type="ECO:0000313" key="2">
    <source>
        <dbReference type="Proteomes" id="UP000887577"/>
    </source>
</evidence>
<name>A0A914YIL5_9BILA</name>
<protein>
    <submittedName>
        <fullName evidence="3">Uncharacterized protein</fullName>
    </submittedName>
</protein>
<proteinExistence type="predicted"/>
<feature type="region of interest" description="Disordered" evidence="1">
    <location>
        <begin position="211"/>
        <end position="238"/>
    </location>
</feature>
<keyword evidence="2" id="KW-1185">Reference proteome</keyword>
<evidence type="ECO:0000313" key="3">
    <source>
        <dbReference type="WBParaSite" id="PSU_v2.g17153.t1"/>
    </source>
</evidence>
<evidence type="ECO:0000256" key="1">
    <source>
        <dbReference type="SAM" id="MobiDB-lite"/>
    </source>
</evidence>
<accession>A0A914YIL5</accession>
<dbReference type="AlphaFoldDB" id="A0A914YIL5"/>
<dbReference type="WBParaSite" id="PSU_v2.g17153.t1">
    <property type="protein sequence ID" value="PSU_v2.g17153.t1"/>
    <property type="gene ID" value="PSU_v2.g17153"/>
</dbReference>
<reference evidence="3" key="1">
    <citation type="submission" date="2022-11" db="UniProtKB">
        <authorList>
            <consortium name="WormBaseParasite"/>
        </authorList>
    </citation>
    <scope>IDENTIFICATION</scope>
</reference>
<feature type="compositionally biased region" description="Basic and acidic residues" evidence="1">
    <location>
        <begin position="219"/>
        <end position="230"/>
    </location>
</feature>
<dbReference type="Proteomes" id="UP000887577">
    <property type="component" value="Unplaced"/>
</dbReference>